<keyword evidence="2 10" id="KW-0813">Transport</keyword>
<feature type="transmembrane region" description="Helical" evidence="10">
    <location>
        <begin position="346"/>
        <end position="369"/>
    </location>
</feature>
<evidence type="ECO:0000256" key="5">
    <source>
        <dbReference type="ARBA" id="ARBA00022989"/>
    </source>
</evidence>
<keyword evidence="3" id="KW-1003">Cell membrane</keyword>
<keyword evidence="13" id="KW-1185">Reference proteome</keyword>
<accession>A0ABY5S255</accession>
<evidence type="ECO:0000256" key="7">
    <source>
        <dbReference type="ARBA" id="ARBA00023065"/>
    </source>
</evidence>
<reference evidence="12" key="1">
    <citation type="submission" date="2022-08" db="EMBL/GenBank/DDBJ databases">
        <title>Microvirga terrae sp. nov., isolated from soil.</title>
        <authorList>
            <person name="Kim K.H."/>
            <person name="Seo Y.L."/>
            <person name="Kim J.M."/>
            <person name="Lee J.K."/>
            <person name="Han D.M."/>
            <person name="Jeon C.O."/>
        </authorList>
    </citation>
    <scope>NUCLEOTIDE SEQUENCE</scope>
    <source>
        <strain evidence="12">R24</strain>
        <plasmid evidence="12">pR24_1</plasmid>
    </source>
</reference>
<feature type="transmembrane region" description="Helical" evidence="10">
    <location>
        <begin position="229"/>
        <end position="248"/>
    </location>
</feature>
<evidence type="ECO:0000256" key="9">
    <source>
        <dbReference type="ARBA" id="ARBA00023201"/>
    </source>
</evidence>
<evidence type="ECO:0000256" key="1">
    <source>
        <dbReference type="ARBA" id="ARBA00004651"/>
    </source>
</evidence>
<feature type="transmembrane region" description="Helical" evidence="10">
    <location>
        <begin position="260"/>
        <end position="280"/>
    </location>
</feature>
<comment type="subcellular location">
    <subcellularLocation>
        <location evidence="10">Cell inner membrane</location>
        <topology evidence="10">Multi-pass membrane protein</topology>
    </subcellularLocation>
    <subcellularLocation>
        <location evidence="1">Cell membrane</location>
        <topology evidence="1">Multi-pass membrane protein</topology>
    </subcellularLocation>
</comment>
<proteinExistence type="inferred from homology"/>
<dbReference type="Pfam" id="PF00999">
    <property type="entry name" value="Na_H_Exchanger"/>
    <property type="match status" value="1"/>
</dbReference>
<feature type="transmembrane region" description="Helical" evidence="10">
    <location>
        <begin position="6"/>
        <end position="22"/>
    </location>
</feature>
<dbReference type="InterPro" id="IPR004705">
    <property type="entry name" value="Cation/H_exchanger_CPA1_bac"/>
</dbReference>
<keyword evidence="7 10" id="KW-0406">Ion transport</keyword>
<evidence type="ECO:0000256" key="10">
    <source>
        <dbReference type="RuleBase" id="RU366002"/>
    </source>
</evidence>
<evidence type="ECO:0000313" key="12">
    <source>
        <dbReference type="EMBL" id="UVF22594.1"/>
    </source>
</evidence>
<keyword evidence="6 10" id="KW-0915">Sodium</keyword>
<keyword evidence="10" id="KW-0050">Antiport</keyword>
<keyword evidence="4 10" id="KW-0812">Transmembrane</keyword>
<dbReference type="PANTHER" id="PTHR10110:SF86">
    <property type="entry name" value="SODIUM_HYDROGEN EXCHANGER 7"/>
    <property type="match status" value="1"/>
</dbReference>
<dbReference type="Proteomes" id="UP001017257">
    <property type="component" value="Plasmid pR24_1"/>
</dbReference>
<feature type="transmembrane region" description="Helical" evidence="10">
    <location>
        <begin position="155"/>
        <end position="175"/>
    </location>
</feature>
<feature type="transmembrane region" description="Helical" evidence="10">
    <location>
        <begin position="55"/>
        <end position="72"/>
    </location>
</feature>
<evidence type="ECO:0000256" key="8">
    <source>
        <dbReference type="ARBA" id="ARBA00023136"/>
    </source>
</evidence>
<keyword evidence="12" id="KW-0614">Plasmid</keyword>
<dbReference type="RefSeq" id="WP_173945434.1">
    <property type="nucleotide sequence ID" value="NZ_CP102846.1"/>
</dbReference>
<keyword evidence="9 10" id="KW-0739">Sodium transport</keyword>
<dbReference type="PANTHER" id="PTHR10110">
    <property type="entry name" value="SODIUM/HYDROGEN EXCHANGER"/>
    <property type="match status" value="1"/>
</dbReference>
<dbReference type="NCBIfam" id="TIGR00831">
    <property type="entry name" value="a_cpa1"/>
    <property type="match status" value="1"/>
</dbReference>
<evidence type="ECO:0000259" key="11">
    <source>
        <dbReference type="Pfam" id="PF00999"/>
    </source>
</evidence>
<feature type="transmembrane region" description="Helical" evidence="10">
    <location>
        <begin position="381"/>
        <end position="404"/>
    </location>
</feature>
<evidence type="ECO:0000256" key="6">
    <source>
        <dbReference type="ARBA" id="ARBA00023053"/>
    </source>
</evidence>
<gene>
    <name evidence="12" type="ORF">HPT29_025995</name>
</gene>
<dbReference type="InterPro" id="IPR018422">
    <property type="entry name" value="Cation/H_exchanger_CPA1"/>
</dbReference>
<dbReference type="InterPro" id="IPR006153">
    <property type="entry name" value="Cation/H_exchanger_TM"/>
</dbReference>
<organism evidence="12 13">
    <name type="scientific">Microvirga terrae</name>
    <dbReference type="NCBI Taxonomy" id="2740529"/>
    <lineage>
        <taxon>Bacteria</taxon>
        <taxon>Pseudomonadati</taxon>
        <taxon>Pseudomonadota</taxon>
        <taxon>Alphaproteobacteria</taxon>
        <taxon>Hyphomicrobiales</taxon>
        <taxon>Methylobacteriaceae</taxon>
        <taxon>Microvirga</taxon>
    </lineage>
</organism>
<feature type="transmembrane region" description="Helical" evidence="10">
    <location>
        <begin position="84"/>
        <end position="107"/>
    </location>
</feature>
<sequence>MTAAIQMAFLMLAVLVGVDILARRLSTASSIILLIAGGGLAFVPGLPRVELSPDLVLLGMLPPLIYSAAVAMSWREFRFNLRPIVLLALGCVVFTTGVVAATAHWLLGVPPAVAMTIGAIVAPPDAVAPIAIAKRVGLPHRLAVVLEGEGLANDATALILYHLAISAVSTGVFALSQAIETLALVLIIESAYGVAIGWLSLHVRRWAHNPRVEITLSLITPYVAFWPPAYFDGSGVLATVAAGLYISWNGPLLISSATRLQGIFFWDLVIYYLEGVIFLITGLQTQILLQQLSTLALWEIVAAVFGTTGVVIIARFVWVFSATYLPRWISPAVARRDPSPPWRYAFILAFIGVRGVVSLAAALAIPLTIASGAPFPHRDLVLVITFGVIIFTLVGQGLLLPSVVRWLKLPRDRAAEHRREHEAWLAAQSEALALAKRHLDRIADQGRIQPEVLATLRARHDYRTGGWVTRAAGHLDADDNANKLREELITAEREYIYRLLRDGKITDEVRRRMERDLDLEEAGIGRRYEGKPELPL</sequence>
<evidence type="ECO:0000256" key="4">
    <source>
        <dbReference type="ARBA" id="ARBA00022692"/>
    </source>
</evidence>
<feature type="transmembrane region" description="Helical" evidence="10">
    <location>
        <begin position="300"/>
        <end position="325"/>
    </location>
</feature>
<dbReference type="Gene3D" id="6.10.140.1330">
    <property type="match status" value="1"/>
</dbReference>
<evidence type="ECO:0000256" key="3">
    <source>
        <dbReference type="ARBA" id="ARBA00022475"/>
    </source>
</evidence>
<keyword evidence="5 10" id="KW-1133">Transmembrane helix</keyword>
<feature type="transmembrane region" description="Helical" evidence="10">
    <location>
        <begin position="182"/>
        <end position="201"/>
    </location>
</feature>
<keyword evidence="8 10" id="KW-0472">Membrane</keyword>
<protein>
    <submittedName>
        <fullName evidence="12">Na+/H+ antiporter</fullName>
    </submittedName>
</protein>
<geneLocation type="plasmid" evidence="12 13">
    <name>pR24_1</name>
</geneLocation>
<feature type="domain" description="Cation/H+ exchanger transmembrane" evidence="11">
    <location>
        <begin position="11"/>
        <end position="406"/>
    </location>
</feature>
<evidence type="ECO:0000256" key="2">
    <source>
        <dbReference type="ARBA" id="ARBA00022448"/>
    </source>
</evidence>
<comment type="function">
    <text evidence="10">Na(+)/H(+) antiporter that extrudes sodium in exchange for external protons.</text>
</comment>
<keyword evidence="10" id="KW-0997">Cell inner membrane</keyword>
<comment type="similarity">
    <text evidence="10">Belongs to the monovalent cation:proton antiporter 1 (CPA1) transporter (TC 2.A.36) family.</text>
</comment>
<feature type="transmembrane region" description="Helical" evidence="10">
    <location>
        <begin position="31"/>
        <end position="49"/>
    </location>
</feature>
<dbReference type="EMBL" id="CP102846">
    <property type="protein sequence ID" value="UVF22594.1"/>
    <property type="molecule type" value="Genomic_DNA"/>
</dbReference>
<evidence type="ECO:0000313" key="13">
    <source>
        <dbReference type="Proteomes" id="UP001017257"/>
    </source>
</evidence>
<name>A0ABY5S255_9HYPH</name>